<feature type="compositionally biased region" description="Low complexity" evidence="1">
    <location>
        <begin position="77"/>
        <end position="92"/>
    </location>
</feature>
<feature type="region of interest" description="Disordered" evidence="1">
    <location>
        <begin position="148"/>
        <end position="183"/>
    </location>
</feature>
<feature type="region of interest" description="Disordered" evidence="1">
    <location>
        <begin position="77"/>
        <end position="97"/>
    </location>
</feature>
<comment type="caution">
    <text evidence="2">The sequence shown here is derived from an EMBL/GenBank/DDBJ whole genome shotgun (WGS) entry which is preliminary data.</text>
</comment>
<reference evidence="2" key="1">
    <citation type="journal article" date="2022" name="bioRxiv">
        <title>Genomics of Preaxostyla Flagellates Illuminates Evolutionary Transitions and the Path Towards Mitochondrial Loss.</title>
        <authorList>
            <person name="Novak L.V.F."/>
            <person name="Treitli S.C."/>
            <person name="Pyrih J."/>
            <person name="Halakuc P."/>
            <person name="Pipaliya S.V."/>
            <person name="Vacek V."/>
            <person name="Brzon O."/>
            <person name="Soukal P."/>
            <person name="Eme L."/>
            <person name="Dacks J.B."/>
            <person name="Karnkowska A."/>
            <person name="Elias M."/>
            <person name="Hampl V."/>
        </authorList>
    </citation>
    <scope>NUCLEOTIDE SEQUENCE</scope>
    <source>
        <strain evidence="2">RCP-MX</strain>
    </source>
</reference>
<organism evidence="2 3">
    <name type="scientific">Paratrimastix pyriformis</name>
    <dbReference type="NCBI Taxonomy" id="342808"/>
    <lineage>
        <taxon>Eukaryota</taxon>
        <taxon>Metamonada</taxon>
        <taxon>Preaxostyla</taxon>
        <taxon>Paratrimastigidae</taxon>
        <taxon>Paratrimastix</taxon>
    </lineage>
</organism>
<dbReference type="EMBL" id="JAPMOS010000173">
    <property type="protein sequence ID" value="KAJ4454230.1"/>
    <property type="molecule type" value="Genomic_DNA"/>
</dbReference>
<accession>A0ABQ8UBP8</accession>
<protein>
    <submittedName>
        <fullName evidence="2">Uncharacterized protein</fullName>
    </submittedName>
</protein>
<feature type="region of interest" description="Disordered" evidence="1">
    <location>
        <begin position="232"/>
        <end position="282"/>
    </location>
</feature>
<name>A0ABQ8UBP8_9EUKA</name>
<dbReference type="Proteomes" id="UP001141327">
    <property type="component" value="Unassembled WGS sequence"/>
</dbReference>
<evidence type="ECO:0000313" key="3">
    <source>
        <dbReference type="Proteomes" id="UP001141327"/>
    </source>
</evidence>
<proteinExistence type="predicted"/>
<sequence length="282" mass="29925">MIPLCSYCELKVTSLSPIAPPKFSMTGIEIISPECSPDEALVRRALSLLVRDAVDIACEPAQLKILPDSQPGIAATTPGRAAPTPGIAAIPPGSHPLRRPSGTLGEKPADRPVLIAEIVAATPAATPLVKLHSRTRFVVNWMGPLPPPAPPGGVGRGRCEATRDGSQPSADAPPPANMMNSHHTAIPAPSICLTQTIRRPTSSSNPSTIMMVSHHHLILRSTCFIHLPVTHTTRRPPPVAPQAPGSPSRPTFRPPQRPVVRSRPTTKLHRQAHGKVGVIRKA</sequence>
<feature type="compositionally biased region" description="Basic residues" evidence="1">
    <location>
        <begin position="264"/>
        <end position="282"/>
    </location>
</feature>
<gene>
    <name evidence="2" type="ORF">PAPYR_11109</name>
</gene>
<evidence type="ECO:0000256" key="1">
    <source>
        <dbReference type="SAM" id="MobiDB-lite"/>
    </source>
</evidence>
<evidence type="ECO:0000313" key="2">
    <source>
        <dbReference type="EMBL" id="KAJ4454230.1"/>
    </source>
</evidence>
<keyword evidence="3" id="KW-1185">Reference proteome</keyword>